<dbReference type="Gene3D" id="1.20.5.1930">
    <property type="match status" value="1"/>
</dbReference>
<dbReference type="Proteomes" id="UP001214441">
    <property type="component" value="Unassembled WGS sequence"/>
</dbReference>
<reference evidence="19 20" key="1">
    <citation type="submission" date="2023-05" db="EMBL/GenBank/DDBJ databases">
        <title>Streptantibioticus silvisoli sp. nov., acidotolerant actinomycetes 1 from pine litter.</title>
        <authorList>
            <person name="Swiecimska M."/>
            <person name="Golinska P."/>
            <person name="Sangal V."/>
            <person name="Wachnowicz B."/>
            <person name="Goodfellow M."/>
        </authorList>
    </citation>
    <scope>NUCLEOTIDE SEQUENCE [LARGE SCALE GENOMIC DNA]</scope>
    <source>
        <strain evidence="19 20">DSM 42109</strain>
    </source>
</reference>
<organism evidence="19 20">
    <name type="scientific">Streptomyces iconiensis</name>
    <dbReference type="NCBI Taxonomy" id="1384038"/>
    <lineage>
        <taxon>Bacteria</taxon>
        <taxon>Bacillati</taxon>
        <taxon>Actinomycetota</taxon>
        <taxon>Actinomycetes</taxon>
        <taxon>Kitasatosporales</taxon>
        <taxon>Streptomycetaceae</taxon>
        <taxon>Streptomyces</taxon>
    </lineage>
</organism>
<evidence type="ECO:0000259" key="18">
    <source>
        <dbReference type="PROSITE" id="PS50109"/>
    </source>
</evidence>
<comment type="catalytic activity">
    <reaction evidence="1">
        <text>ATP + protein L-histidine = ADP + protein N-phospho-L-histidine.</text>
        <dbReference type="EC" id="2.7.13.3"/>
    </reaction>
</comment>
<dbReference type="EC" id="2.7.13.3" evidence="4"/>
<evidence type="ECO:0000256" key="11">
    <source>
        <dbReference type="ARBA" id="ARBA00023004"/>
    </source>
</evidence>
<evidence type="ECO:0000256" key="1">
    <source>
        <dbReference type="ARBA" id="ARBA00000085"/>
    </source>
</evidence>
<keyword evidence="8" id="KW-0808">Transferase</keyword>
<dbReference type="InterPro" id="IPR005467">
    <property type="entry name" value="His_kinase_dom"/>
</dbReference>
<evidence type="ECO:0000256" key="10">
    <source>
        <dbReference type="ARBA" id="ARBA00022777"/>
    </source>
</evidence>
<evidence type="ECO:0000256" key="8">
    <source>
        <dbReference type="ARBA" id="ARBA00022679"/>
    </source>
</evidence>
<dbReference type="PANTHER" id="PTHR24421">
    <property type="entry name" value="NITRATE/NITRITE SENSOR PROTEIN NARX-RELATED"/>
    <property type="match status" value="1"/>
</dbReference>
<dbReference type="InterPro" id="IPR050482">
    <property type="entry name" value="Sensor_HK_TwoCompSys"/>
</dbReference>
<dbReference type="Gene3D" id="3.30.565.10">
    <property type="entry name" value="Histidine kinase-like ATPase, C-terminal domain"/>
    <property type="match status" value="1"/>
</dbReference>
<keyword evidence="12" id="KW-0902">Two-component regulatory system</keyword>
<comment type="cofactor">
    <cofactor evidence="2">
        <name>[4Fe-4S] cluster</name>
        <dbReference type="ChEBI" id="CHEBI:49883"/>
    </cofactor>
</comment>
<evidence type="ECO:0000256" key="15">
    <source>
        <dbReference type="ARBA" id="ARBA00030800"/>
    </source>
</evidence>
<evidence type="ECO:0000256" key="16">
    <source>
        <dbReference type="SAM" id="MobiDB-lite"/>
    </source>
</evidence>
<dbReference type="InterPro" id="IPR011712">
    <property type="entry name" value="Sig_transdc_His_kin_sub3_dim/P"/>
</dbReference>
<evidence type="ECO:0000256" key="9">
    <source>
        <dbReference type="ARBA" id="ARBA00022723"/>
    </source>
</evidence>
<evidence type="ECO:0000256" key="4">
    <source>
        <dbReference type="ARBA" id="ARBA00012438"/>
    </source>
</evidence>
<feature type="compositionally biased region" description="Low complexity" evidence="16">
    <location>
        <begin position="247"/>
        <end position="278"/>
    </location>
</feature>
<dbReference type="CDD" id="cd16917">
    <property type="entry name" value="HATPase_UhpB-NarQ-NarX-like"/>
    <property type="match status" value="1"/>
</dbReference>
<evidence type="ECO:0000313" key="20">
    <source>
        <dbReference type="Proteomes" id="UP001214441"/>
    </source>
</evidence>
<feature type="transmembrane region" description="Helical" evidence="17">
    <location>
        <begin position="67"/>
        <end position="86"/>
    </location>
</feature>
<evidence type="ECO:0000256" key="14">
    <source>
        <dbReference type="ARBA" id="ARBA00024827"/>
    </source>
</evidence>
<keyword evidence="20" id="KW-1185">Reference proteome</keyword>
<dbReference type="InterPro" id="IPR004358">
    <property type="entry name" value="Sig_transdc_His_kin-like_C"/>
</dbReference>
<evidence type="ECO:0000256" key="6">
    <source>
        <dbReference type="ARBA" id="ARBA00022485"/>
    </source>
</evidence>
<keyword evidence="9" id="KW-0479">Metal-binding</keyword>
<evidence type="ECO:0000256" key="7">
    <source>
        <dbReference type="ARBA" id="ARBA00022490"/>
    </source>
</evidence>
<evidence type="ECO:0000256" key="17">
    <source>
        <dbReference type="SAM" id="Phobius"/>
    </source>
</evidence>
<keyword evidence="17" id="KW-0812">Transmembrane</keyword>
<keyword evidence="6" id="KW-0004">4Fe-4S</keyword>
<name>A0ABT6ZVD4_9ACTN</name>
<keyword evidence="17" id="KW-1133">Transmembrane helix</keyword>
<keyword evidence="11" id="KW-0408">Iron</keyword>
<dbReference type="PROSITE" id="PS50109">
    <property type="entry name" value="HIS_KIN"/>
    <property type="match status" value="1"/>
</dbReference>
<dbReference type="EMBL" id="JANCPR020000009">
    <property type="protein sequence ID" value="MDJ1132596.1"/>
    <property type="molecule type" value="Genomic_DNA"/>
</dbReference>
<accession>A0ABT6ZVD4</accession>
<comment type="subcellular location">
    <subcellularLocation>
        <location evidence="3">Cytoplasm</location>
    </subcellularLocation>
</comment>
<feature type="transmembrane region" description="Helical" evidence="17">
    <location>
        <begin position="15"/>
        <end position="34"/>
    </location>
</feature>
<sequence length="483" mass="49633">MNHLSLVPVLRVLKWGLHLLMAGLLALAVGRALVDGAPHPAAIVASAVALGAVYAAGPLIPSIGRRLPAAAVWLLTVGAAWLVLLAQTPDGLWLAFPLYFLMLHLLPPRAGLISVVVTALAGATGYTAHQDSFSVAVFLGPVLGAAFAVATVFGYQALYRESEERRRLIQQLTTARANLESVGREAGMMAERERLAREIHDTLAQGLSSIQLLLSAAERSLGTAGGQGESQGPKPSGPGANTSTAEPKGTPPTSSSSTTTPATTAPSKGTPAAGAASSPAPPTRTSESLSAAEGDADTVTAARYVAQARKAAQDNLAEARRFVHALVPPDLEGVDASLHVALEQLSDTTTVRHGVPVHFHLSGTPSPLPTPYEVAVLRVAQSALANAVAHAEASSIEVTLSYMDRDLALDVVDNGAGFDPATLPPPEPGEGGFGLAAMRARARALGGSLSVESTPGHGTAIALQLPVSYADALKFPASLGYRP</sequence>
<dbReference type="SMART" id="SM00387">
    <property type="entry name" value="HATPase_c"/>
    <property type="match status" value="1"/>
</dbReference>
<dbReference type="Pfam" id="PF07730">
    <property type="entry name" value="HisKA_3"/>
    <property type="match status" value="1"/>
</dbReference>
<feature type="region of interest" description="Disordered" evidence="16">
    <location>
        <begin position="222"/>
        <end position="295"/>
    </location>
</feature>
<dbReference type="InterPro" id="IPR003594">
    <property type="entry name" value="HATPase_dom"/>
</dbReference>
<keyword evidence="13" id="KW-0411">Iron-sulfur</keyword>
<evidence type="ECO:0000256" key="13">
    <source>
        <dbReference type="ARBA" id="ARBA00023014"/>
    </source>
</evidence>
<feature type="transmembrane region" description="Helical" evidence="17">
    <location>
        <begin position="98"/>
        <end position="121"/>
    </location>
</feature>
<proteinExistence type="predicted"/>
<dbReference type="InterPro" id="IPR036890">
    <property type="entry name" value="HATPase_C_sf"/>
</dbReference>
<evidence type="ECO:0000256" key="3">
    <source>
        <dbReference type="ARBA" id="ARBA00004496"/>
    </source>
</evidence>
<evidence type="ECO:0000256" key="5">
    <source>
        <dbReference type="ARBA" id="ARBA00017322"/>
    </source>
</evidence>
<keyword evidence="10 19" id="KW-0418">Kinase</keyword>
<keyword evidence="17" id="KW-0472">Membrane</keyword>
<dbReference type="SUPFAM" id="SSF55874">
    <property type="entry name" value="ATPase domain of HSP90 chaperone/DNA topoisomerase II/histidine kinase"/>
    <property type="match status" value="1"/>
</dbReference>
<dbReference type="Pfam" id="PF02518">
    <property type="entry name" value="HATPase_c"/>
    <property type="match status" value="1"/>
</dbReference>
<dbReference type="InterPro" id="IPR017205">
    <property type="entry name" value="Sig_transdc_His_kinase_ChrS"/>
</dbReference>
<dbReference type="PIRSF" id="PIRSF037434">
    <property type="entry name" value="STHK_ChrS"/>
    <property type="match status" value="1"/>
</dbReference>
<dbReference type="PANTHER" id="PTHR24421:SF62">
    <property type="entry name" value="SENSORY TRANSDUCTION HISTIDINE KINASE"/>
    <property type="match status" value="1"/>
</dbReference>
<dbReference type="GO" id="GO:0016301">
    <property type="term" value="F:kinase activity"/>
    <property type="evidence" value="ECO:0007669"/>
    <property type="project" value="UniProtKB-KW"/>
</dbReference>
<evidence type="ECO:0000256" key="12">
    <source>
        <dbReference type="ARBA" id="ARBA00023012"/>
    </source>
</evidence>
<dbReference type="PRINTS" id="PR00344">
    <property type="entry name" value="BCTRLSENSOR"/>
</dbReference>
<evidence type="ECO:0000256" key="2">
    <source>
        <dbReference type="ARBA" id="ARBA00001966"/>
    </source>
</evidence>
<feature type="transmembrane region" description="Helical" evidence="17">
    <location>
        <begin position="41"/>
        <end position="61"/>
    </location>
</feature>
<comment type="function">
    <text evidence="14">Member of the two-component regulatory system NreB/NreC involved in the control of dissimilatory nitrate/nitrite reduction in response to oxygen. NreB functions as a direct oxygen sensor histidine kinase which is autophosphorylated, in the absence of oxygen, probably at the conserved histidine residue, and transfers its phosphate group probably to a conserved aspartate residue of NreC. NreB/NreC activates the expression of the nitrate (narGHJI) and nitrite (nir) reductase operons, as well as the putative nitrate transporter gene narT.</text>
</comment>
<evidence type="ECO:0000313" key="19">
    <source>
        <dbReference type="EMBL" id="MDJ1132596.1"/>
    </source>
</evidence>
<feature type="transmembrane region" description="Helical" evidence="17">
    <location>
        <begin position="133"/>
        <end position="158"/>
    </location>
</feature>
<protein>
    <recommendedName>
        <fullName evidence="5">Oxygen sensor histidine kinase NreB</fullName>
        <ecNumber evidence="4">2.7.13.3</ecNumber>
    </recommendedName>
    <alternativeName>
        <fullName evidence="15">Nitrogen regulation protein B</fullName>
    </alternativeName>
</protein>
<gene>
    <name evidence="19" type="ORF">NMN56_011670</name>
</gene>
<keyword evidence="7" id="KW-0963">Cytoplasm</keyword>
<comment type="caution">
    <text evidence="19">The sequence shown here is derived from an EMBL/GenBank/DDBJ whole genome shotgun (WGS) entry which is preliminary data.</text>
</comment>
<feature type="domain" description="Histidine kinase" evidence="18">
    <location>
        <begin position="376"/>
        <end position="469"/>
    </location>
</feature>